<reference evidence="3" key="1">
    <citation type="submission" date="2013-11" db="EMBL/GenBank/DDBJ databases">
        <title>The Genome Sequence of Phytophthora parasitica CHvinca01.</title>
        <authorList>
            <consortium name="The Broad Institute Genomics Platform"/>
            <person name="Russ C."/>
            <person name="Tyler B."/>
            <person name="Panabieres F."/>
            <person name="Shan W."/>
            <person name="Tripathy S."/>
            <person name="Grunwald N."/>
            <person name="Machado M."/>
            <person name="Johnson C.S."/>
            <person name="Arredondo F."/>
            <person name="Hong C."/>
            <person name="Coffey M."/>
            <person name="Young S.K."/>
            <person name="Zeng Q."/>
            <person name="Gargeya S."/>
            <person name="Fitzgerald M."/>
            <person name="Abouelleil A."/>
            <person name="Alvarado L."/>
            <person name="Chapman S.B."/>
            <person name="Gainer-Dewar J."/>
            <person name="Goldberg J."/>
            <person name="Griggs A."/>
            <person name="Gujja S."/>
            <person name="Hansen M."/>
            <person name="Howarth C."/>
            <person name="Imamovic A."/>
            <person name="Ireland A."/>
            <person name="Larimer J."/>
            <person name="McCowan C."/>
            <person name="Murphy C."/>
            <person name="Pearson M."/>
            <person name="Poon T.W."/>
            <person name="Priest M."/>
            <person name="Roberts A."/>
            <person name="Saif S."/>
            <person name="Shea T."/>
            <person name="Sykes S."/>
            <person name="Wortman J."/>
            <person name="Nusbaum C."/>
            <person name="Birren B."/>
        </authorList>
    </citation>
    <scope>NUCLEOTIDE SEQUENCE [LARGE SCALE GENOMIC DNA]</scope>
    <source>
        <strain evidence="3">CHvinca01</strain>
    </source>
</reference>
<evidence type="ECO:0008006" key="4">
    <source>
        <dbReference type="Google" id="ProtNLM"/>
    </source>
</evidence>
<organism evidence="2">
    <name type="scientific">Phytophthora nicotianae</name>
    <name type="common">Potato buckeye rot agent</name>
    <name type="synonym">Phytophthora parasitica</name>
    <dbReference type="NCBI Taxonomy" id="4792"/>
    <lineage>
        <taxon>Eukaryota</taxon>
        <taxon>Sar</taxon>
        <taxon>Stramenopiles</taxon>
        <taxon>Oomycota</taxon>
        <taxon>Peronosporomycetes</taxon>
        <taxon>Peronosporales</taxon>
        <taxon>Peronosporaceae</taxon>
        <taxon>Phytophthora</taxon>
    </lineage>
</organism>
<accession>W2HTR0</accession>
<dbReference type="AlphaFoldDB" id="W2HTR0"/>
<name>W2HTR0_PHYNI</name>
<feature type="chain" id="PRO_5014314979" description="RxLR effector protein" evidence="1">
    <location>
        <begin position="19"/>
        <end position="53"/>
    </location>
</feature>
<keyword evidence="1" id="KW-0732">Signal</keyword>
<evidence type="ECO:0000313" key="2">
    <source>
        <dbReference type="EMBL" id="ETL24523.1"/>
    </source>
</evidence>
<evidence type="ECO:0000256" key="1">
    <source>
        <dbReference type="SAM" id="SignalP"/>
    </source>
</evidence>
<gene>
    <name evidence="2" type="ORF">L916_21484</name>
    <name evidence="3" type="ORF">L917_21730</name>
</gene>
<dbReference type="EMBL" id="KI676742">
    <property type="protein sequence ID" value="ETL24523.1"/>
    <property type="molecule type" value="Genomic_DNA"/>
</dbReference>
<dbReference type="Proteomes" id="UP000053864">
    <property type="component" value="Unassembled WGS sequence"/>
</dbReference>
<proteinExistence type="predicted"/>
<reference evidence="2" key="2">
    <citation type="submission" date="2013-11" db="EMBL/GenBank/DDBJ databases">
        <title>The Genome Sequence of Phytophthora parasitica CJ05E6.</title>
        <authorList>
            <consortium name="The Broad Institute Genomics Platform"/>
            <person name="Russ C."/>
            <person name="Tyler B."/>
            <person name="Panabieres F."/>
            <person name="Shan W."/>
            <person name="Tripathy S."/>
            <person name="Grunwald N."/>
            <person name="Machado M."/>
            <person name="Johnson C.S."/>
            <person name="Arredondo F."/>
            <person name="Hong C."/>
            <person name="Coffey M."/>
            <person name="Young S.K."/>
            <person name="Zeng Q."/>
            <person name="Gargeya S."/>
            <person name="Fitzgerald M."/>
            <person name="Abouelleil A."/>
            <person name="Alvarado L."/>
            <person name="Chapman S.B."/>
            <person name="Gainer-Dewar J."/>
            <person name="Goldberg J."/>
            <person name="Griggs A."/>
            <person name="Gujja S."/>
            <person name="Hansen M."/>
            <person name="Howarth C."/>
            <person name="Imamovic A."/>
            <person name="Ireland A."/>
            <person name="Larimer J."/>
            <person name="McCowan C."/>
            <person name="Murphy C."/>
            <person name="Pearson M."/>
            <person name="Poon T.W."/>
            <person name="Priest M."/>
            <person name="Roberts A."/>
            <person name="Saif S."/>
            <person name="Shea T."/>
            <person name="Sykes S."/>
            <person name="Wortman J."/>
            <person name="Nusbaum C."/>
            <person name="Birren B."/>
        </authorList>
    </citation>
    <scope>NUCLEOTIDE SEQUENCE [LARGE SCALE GENOMIC DNA]</scope>
    <source>
        <strain evidence="2">CJ05E6</strain>
    </source>
</reference>
<feature type="signal peptide" evidence="1">
    <location>
        <begin position="1"/>
        <end position="18"/>
    </location>
</feature>
<sequence>MAIMKVFMLWCRLWGSLCIARMTRHKSQSALGIPSAVQKTNAAVAAKAQLLKA</sequence>
<dbReference type="EMBL" id="KI683786">
    <property type="protein sequence ID" value="ETL77328.1"/>
    <property type="molecule type" value="Genomic_DNA"/>
</dbReference>
<evidence type="ECO:0000313" key="3">
    <source>
        <dbReference type="EMBL" id="ETL77328.1"/>
    </source>
</evidence>
<dbReference type="Proteomes" id="UP000054423">
    <property type="component" value="Unassembled WGS sequence"/>
</dbReference>
<protein>
    <recommendedName>
        <fullName evidence="4">RxLR effector protein</fullName>
    </recommendedName>
</protein>